<dbReference type="EMBL" id="MU267907">
    <property type="protein sequence ID" value="KAH7907415.1"/>
    <property type="molecule type" value="Genomic_DNA"/>
</dbReference>
<keyword evidence="2" id="KW-1185">Reference proteome</keyword>
<evidence type="ECO:0000313" key="1">
    <source>
        <dbReference type="EMBL" id="KAH7907415.1"/>
    </source>
</evidence>
<organism evidence="1 2">
    <name type="scientific">Hygrophoropsis aurantiaca</name>
    <dbReference type="NCBI Taxonomy" id="72124"/>
    <lineage>
        <taxon>Eukaryota</taxon>
        <taxon>Fungi</taxon>
        <taxon>Dikarya</taxon>
        <taxon>Basidiomycota</taxon>
        <taxon>Agaricomycotina</taxon>
        <taxon>Agaricomycetes</taxon>
        <taxon>Agaricomycetidae</taxon>
        <taxon>Boletales</taxon>
        <taxon>Coniophorineae</taxon>
        <taxon>Hygrophoropsidaceae</taxon>
        <taxon>Hygrophoropsis</taxon>
    </lineage>
</organism>
<name>A0ACB8A283_9AGAM</name>
<comment type="caution">
    <text evidence="1">The sequence shown here is derived from an EMBL/GenBank/DDBJ whole genome shotgun (WGS) entry which is preliminary data.</text>
</comment>
<protein>
    <submittedName>
        <fullName evidence="1">Uncharacterized protein</fullName>
    </submittedName>
</protein>
<evidence type="ECO:0000313" key="2">
    <source>
        <dbReference type="Proteomes" id="UP000790377"/>
    </source>
</evidence>
<proteinExistence type="predicted"/>
<accession>A0ACB8A283</accession>
<gene>
    <name evidence="1" type="ORF">BJ138DRAFT_501425</name>
</gene>
<sequence>MSPRSSPRGCSNKLEKIPVSRSKILVCHTTTVSRCIMMIRTTSLIALSLAALTSAHCSDPRGSRSGWTFNFYKGNDCINISMNYPGATHFPNKGTRCWMVLPKNIKSGAYYGEYPMKAYSNVECAGTPIFESSHHHGLRSNYYYFLQSKEFDTSLRSFSIGSKS</sequence>
<reference evidence="1" key="1">
    <citation type="journal article" date="2021" name="New Phytol.">
        <title>Evolutionary innovations through gain and loss of genes in the ectomycorrhizal Boletales.</title>
        <authorList>
            <person name="Wu G."/>
            <person name="Miyauchi S."/>
            <person name="Morin E."/>
            <person name="Kuo A."/>
            <person name="Drula E."/>
            <person name="Varga T."/>
            <person name="Kohler A."/>
            <person name="Feng B."/>
            <person name="Cao Y."/>
            <person name="Lipzen A."/>
            <person name="Daum C."/>
            <person name="Hundley H."/>
            <person name="Pangilinan J."/>
            <person name="Johnson J."/>
            <person name="Barry K."/>
            <person name="LaButti K."/>
            <person name="Ng V."/>
            <person name="Ahrendt S."/>
            <person name="Min B."/>
            <person name="Choi I.G."/>
            <person name="Park H."/>
            <person name="Plett J.M."/>
            <person name="Magnuson J."/>
            <person name="Spatafora J.W."/>
            <person name="Nagy L.G."/>
            <person name="Henrissat B."/>
            <person name="Grigoriev I.V."/>
            <person name="Yang Z.L."/>
            <person name="Xu J."/>
            <person name="Martin F.M."/>
        </authorList>
    </citation>
    <scope>NUCLEOTIDE SEQUENCE</scope>
    <source>
        <strain evidence="1">ATCC 28755</strain>
    </source>
</reference>
<dbReference type="Proteomes" id="UP000790377">
    <property type="component" value="Unassembled WGS sequence"/>
</dbReference>